<keyword evidence="10" id="KW-1185">Reference proteome</keyword>
<evidence type="ECO:0000313" key="10">
    <source>
        <dbReference type="Proteomes" id="UP000678499"/>
    </source>
</evidence>
<keyword evidence="7" id="KW-0812">Transmembrane</keyword>
<dbReference type="PROSITE" id="PS50835">
    <property type="entry name" value="IG_LIKE"/>
    <property type="match status" value="1"/>
</dbReference>
<feature type="compositionally biased region" description="Basic and acidic residues" evidence="6">
    <location>
        <begin position="665"/>
        <end position="689"/>
    </location>
</feature>
<evidence type="ECO:0000256" key="6">
    <source>
        <dbReference type="SAM" id="MobiDB-lite"/>
    </source>
</evidence>
<evidence type="ECO:0000256" key="7">
    <source>
        <dbReference type="SAM" id="Phobius"/>
    </source>
</evidence>
<dbReference type="PANTHER" id="PTHR11640:SF31">
    <property type="entry name" value="IRREGULAR CHIASM C-ROUGHEST PROTEIN-RELATED"/>
    <property type="match status" value="1"/>
</dbReference>
<evidence type="ECO:0000313" key="9">
    <source>
        <dbReference type="EMBL" id="CAD7279487.1"/>
    </source>
</evidence>
<dbReference type="Gene3D" id="2.60.40.10">
    <property type="entry name" value="Immunoglobulins"/>
    <property type="match status" value="2"/>
</dbReference>
<feature type="compositionally biased region" description="Basic and acidic residues" evidence="6">
    <location>
        <begin position="550"/>
        <end position="561"/>
    </location>
</feature>
<dbReference type="InterPro" id="IPR007110">
    <property type="entry name" value="Ig-like_dom"/>
</dbReference>
<dbReference type="InterPro" id="IPR003599">
    <property type="entry name" value="Ig_sub"/>
</dbReference>
<dbReference type="PANTHER" id="PTHR11640">
    <property type="entry name" value="NEPHRIN"/>
    <property type="match status" value="1"/>
</dbReference>
<proteinExistence type="predicted"/>
<dbReference type="GO" id="GO:0005911">
    <property type="term" value="C:cell-cell junction"/>
    <property type="evidence" value="ECO:0007669"/>
    <property type="project" value="TreeGrafter"/>
</dbReference>
<feature type="domain" description="Ig-like" evidence="8">
    <location>
        <begin position="249"/>
        <end position="361"/>
    </location>
</feature>
<dbReference type="Proteomes" id="UP000678499">
    <property type="component" value="Unassembled WGS sequence"/>
</dbReference>
<organism evidence="9">
    <name type="scientific">Notodromas monacha</name>
    <dbReference type="NCBI Taxonomy" id="399045"/>
    <lineage>
        <taxon>Eukaryota</taxon>
        <taxon>Metazoa</taxon>
        <taxon>Ecdysozoa</taxon>
        <taxon>Arthropoda</taxon>
        <taxon>Crustacea</taxon>
        <taxon>Oligostraca</taxon>
        <taxon>Ostracoda</taxon>
        <taxon>Podocopa</taxon>
        <taxon>Podocopida</taxon>
        <taxon>Cypridocopina</taxon>
        <taxon>Cypridoidea</taxon>
        <taxon>Cyprididae</taxon>
        <taxon>Notodromas</taxon>
    </lineage>
</organism>
<sequence length="710" mass="76862">MGFLPSDGLSDKLDTWLETNAAGVSGQVVLQNYASPSVAKPGENVTFYCVVDQDILKSYCMWQKPGGGLVIPGAYTGDEYDLIEYTPDSVDAKRRCDFTLKSVKPEHHGKWQCQPNFERGPIQEVGLRPFNFVVAAVPEPRRPVILHNGVDSPDASVDAEEADILKSYCMWQKPGGGLVIPGAYTGDEYDLIEYTPDSVDAKRRCDFTLKSVKPEHHGKWQCQPNFERGPIQEVGLRPFNFVVAAVPEPRRPVILHNGVDSPDASVDAEEAVTLSCNLFKTRPKPQFHWYWVSPNGGSMTPMTDISPVEGEVAEPGTDDLSSYNSTITLKMRADENGMKIRCVANHTMLDEAHNATDLALNIQGQATLKQCVPIGSGMMQSVVDGYYCDQRAYYLAGKDATIEVVFAANPEPRRLEWVTSKNAKNPLASGEERDGFKAMHWQQYHLKSEDPALLDQFDRKDLYSAKLQVTDLGEADAGRYELRIFNGVVDQRSGEESARFRFDVQIGEKPPAGTASVVIIVVALVLVVVFVALGVTFYAWRNSRLCFKGEKGSSGKSKREVTAAATPPSASQGGGHQGNDGDAHRLDIEDEDVVGADGVGGKQAVGGLQQPEFVSDGHGNGGGREGGVMDKIGQKTKKGAKKLDVEAAEPKAAENPAAVADEDEKEKTAPVDAKTDVKPVDGGKKEEHQNGNGAAAKNGNAAVPGKNTAV</sequence>
<protein>
    <recommendedName>
        <fullName evidence="8">Ig-like domain-containing protein</fullName>
    </recommendedName>
</protein>
<name>A0A7R9BQL1_9CRUS</name>
<gene>
    <name evidence="9" type="ORF">NMOB1V02_LOCUS7159</name>
</gene>
<evidence type="ECO:0000256" key="2">
    <source>
        <dbReference type="ARBA" id="ARBA00023136"/>
    </source>
</evidence>
<feature type="compositionally biased region" description="Low complexity" evidence="6">
    <location>
        <begin position="690"/>
        <end position="710"/>
    </location>
</feature>
<feature type="region of interest" description="Disordered" evidence="6">
    <location>
        <begin position="596"/>
        <end position="710"/>
    </location>
</feature>
<dbReference type="InterPro" id="IPR013783">
    <property type="entry name" value="Ig-like_fold"/>
</dbReference>
<evidence type="ECO:0000256" key="1">
    <source>
        <dbReference type="ARBA" id="ARBA00004479"/>
    </source>
</evidence>
<dbReference type="SMART" id="SM00409">
    <property type="entry name" value="IG"/>
    <property type="match status" value="3"/>
</dbReference>
<feature type="transmembrane region" description="Helical" evidence="7">
    <location>
        <begin position="517"/>
        <end position="540"/>
    </location>
</feature>
<accession>A0A7R9BQL1</accession>
<keyword evidence="7" id="KW-1133">Transmembrane helix</keyword>
<keyword evidence="5" id="KW-0393">Immunoglobulin domain</keyword>
<dbReference type="AlphaFoldDB" id="A0A7R9BQL1"/>
<dbReference type="OrthoDB" id="6345017at2759"/>
<evidence type="ECO:0000256" key="5">
    <source>
        <dbReference type="ARBA" id="ARBA00023319"/>
    </source>
</evidence>
<reference evidence="9" key="1">
    <citation type="submission" date="2020-11" db="EMBL/GenBank/DDBJ databases">
        <authorList>
            <person name="Tran Van P."/>
        </authorList>
    </citation>
    <scope>NUCLEOTIDE SEQUENCE</scope>
</reference>
<feature type="compositionally biased region" description="Basic and acidic residues" evidence="6">
    <location>
        <begin position="641"/>
        <end position="652"/>
    </location>
</feature>
<comment type="subcellular location">
    <subcellularLocation>
        <location evidence="1">Membrane</location>
        <topology evidence="1">Single-pass type I membrane protein</topology>
    </subcellularLocation>
</comment>
<feature type="region of interest" description="Disordered" evidence="6">
    <location>
        <begin position="550"/>
        <end position="584"/>
    </location>
</feature>
<dbReference type="EMBL" id="OA883690">
    <property type="protein sequence ID" value="CAD7279487.1"/>
    <property type="molecule type" value="Genomic_DNA"/>
</dbReference>
<dbReference type="InterPro" id="IPR036179">
    <property type="entry name" value="Ig-like_dom_sf"/>
</dbReference>
<keyword evidence="4" id="KW-0325">Glycoprotein</keyword>
<keyword evidence="2 7" id="KW-0472">Membrane</keyword>
<dbReference type="GO" id="GO:0098609">
    <property type="term" value="P:cell-cell adhesion"/>
    <property type="evidence" value="ECO:0007669"/>
    <property type="project" value="TreeGrafter"/>
</dbReference>
<keyword evidence="3" id="KW-1015">Disulfide bond</keyword>
<dbReference type="SUPFAM" id="SSF48726">
    <property type="entry name" value="Immunoglobulin"/>
    <property type="match status" value="2"/>
</dbReference>
<dbReference type="InterPro" id="IPR051275">
    <property type="entry name" value="Cell_adhesion_signaling"/>
</dbReference>
<evidence type="ECO:0000256" key="3">
    <source>
        <dbReference type="ARBA" id="ARBA00023157"/>
    </source>
</evidence>
<evidence type="ECO:0000256" key="4">
    <source>
        <dbReference type="ARBA" id="ARBA00023180"/>
    </source>
</evidence>
<dbReference type="EMBL" id="CAJPEX010001653">
    <property type="protein sequence ID" value="CAG0919639.1"/>
    <property type="molecule type" value="Genomic_DNA"/>
</dbReference>
<evidence type="ECO:0000259" key="8">
    <source>
        <dbReference type="PROSITE" id="PS50835"/>
    </source>
</evidence>
<dbReference type="GO" id="GO:0005886">
    <property type="term" value="C:plasma membrane"/>
    <property type="evidence" value="ECO:0007669"/>
    <property type="project" value="TreeGrafter"/>
</dbReference>
<dbReference type="GO" id="GO:0050839">
    <property type="term" value="F:cell adhesion molecule binding"/>
    <property type="evidence" value="ECO:0007669"/>
    <property type="project" value="TreeGrafter"/>
</dbReference>